<protein>
    <submittedName>
        <fullName evidence="2">Uncharacterized protein</fullName>
    </submittedName>
</protein>
<dbReference type="AlphaFoldDB" id="B2WET8"/>
<dbReference type="OrthoDB" id="6499973at2759"/>
<sequence>MRRWSDPIAMVFEKREHDGFLQRLEENNAEPTWGFYVYGTYARPQEQSDKDDDIEESKAQKAAKGKFMEQ</sequence>
<organism evidence="2 3">
    <name type="scientific">Pyrenophora tritici-repentis (strain Pt-1C-BFP)</name>
    <name type="common">Wheat tan spot fungus</name>
    <name type="synonym">Drechslera tritici-repentis</name>
    <dbReference type="NCBI Taxonomy" id="426418"/>
    <lineage>
        <taxon>Eukaryota</taxon>
        <taxon>Fungi</taxon>
        <taxon>Dikarya</taxon>
        <taxon>Ascomycota</taxon>
        <taxon>Pezizomycotina</taxon>
        <taxon>Dothideomycetes</taxon>
        <taxon>Pleosporomycetidae</taxon>
        <taxon>Pleosporales</taxon>
        <taxon>Pleosporineae</taxon>
        <taxon>Pleosporaceae</taxon>
        <taxon>Pyrenophora</taxon>
    </lineage>
</organism>
<feature type="region of interest" description="Disordered" evidence="1">
    <location>
        <begin position="46"/>
        <end position="70"/>
    </location>
</feature>
<reference evidence="3" key="1">
    <citation type="journal article" date="2013" name="G3 (Bethesda)">
        <title>Comparative genomics of a plant-pathogenic fungus, Pyrenophora tritici-repentis, reveals transduplication and the impact of repeat elements on pathogenicity and population divergence.</title>
        <authorList>
            <person name="Manning V.A."/>
            <person name="Pandelova I."/>
            <person name="Dhillon B."/>
            <person name="Wilhelm L.J."/>
            <person name="Goodwin S.B."/>
            <person name="Berlin A.M."/>
            <person name="Figueroa M."/>
            <person name="Freitag M."/>
            <person name="Hane J.K."/>
            <person name="Henrissat B."/>
            <person name="Holman W.H."/>
            <person name="Kodira C.D."/>
            <person name="Martin J."/>
            <person name="Oliver R.P."/>
            <person name="Robbertse B."/>
            <person name="Schackwitz W."/>
            <person name="Schwartz D.C."/>
            <person name="Spatafora J.W."/>
            <person name="Turgeon B.G."/>
            <person name="Yandava C."/>
            <person name="Young S."/>
            <person name="Zhou S."/>
            <person name="Zeng Q."/>
            <person name="Grigoriev I.V."/>
            <person name="Ma L.-J."/>
            <person name="Ciuffetti L.M."/>
        </authorList>
    </citation>
    <scope>NUCLEOTIDE SEQUENCE [LARGE SCALE GENOMIC DNA]</scope>
    <source>
        <strain evidence="3">Pt-1C-BFP</strain>
    </source>
</reference>
<accession>B2WET8</accession>
<gene>
    <name evidence="2" type="ORF">PTRG_08661</name>
</gene>
<dbReference type="EMBL" id="DS231623">
    <property type="protein sequence ID" value="EDU51580.1"/>
    <property type="molecule type" value="Genomic_DNA"/>
</dbReference>
<name>B2WET8_PYRTR</name>
<evidence type="ECO:0000313" key="3">
    <source>
        <dbReference type="Proteomes" id="UP000001471"/>
    </source>
</evidence>
<evidence type="ECO:0000313" key="2">
    <source>
        <dbReference type="EMBL" id="EDU51580.1"/>
    </source>
</evidence>
<dbReference type="Proteomes" id="UP000001471">
    <property type="component" value="Unassembled WGS sequence"/>
</dbReference>
<evidence type="ECO:0000256" key="1">
    <source>
        <dbReference type="SAM" id="MobiDB-lite"/>
    </source>
</evidence>
<proteinExistence type="predicted"/>
<dbReference type="HOGENOM" id="CLU_2759045_0_0_1"/>
<dbReference type="InParanoid" id="B2WET8"/>